<proteinExistence type="predicted"/>
<dbReference type="GeneTree" id="ENSGT00980000201435"/>
<accession>A0A803JP99</accession>
<dbReference type="Ensembl" id="ENSXETT00000114077">
    <property type="protein sequence ID" value="ENSXETP00000109800"/>
    <property type="gene ID" value="ENSXETG00000035789"/>
</dbReference>
<gene>
    <name evidence="1" type="primary">LOC100488482</name>
</gene>
<reference evidence="1" key="1">
    <citation type="journal article" date="2010" name="Science">
        <title>The genome of the Western clawed frog Xenopus tropicalis.</title>
        <authorList>
            <person name="Hellsten U."/>
            <person name="Harland R.M."/>
            <person name="Gilchrist M.J."/>
            <person name="Hendrix D."/>
            <person name="Jurka J."/>
            <person name="Kapitonov V."/>
            <person name="Ovcharenko I."/>
            <person name="Putnam N.H."/>
            <person name="Shu S."/>
            <person name="Taher L."/>
            <person name="Blitz I.L."/>
            <person name="Blumberg B."/>
            <person name="Dichmann D.S."/>
            <person name="Dubchak I."/>
            <person name="Amaya E."/>
            <person name="Detter J.C."/>
            <person name="Fletcher R."/>
            <person name="Gerhard D.S."/>
            <person name="Goodstein D."/>
            <person name="Graves T."/>
            <person name="Grigoriev I.V."/>
            <person name="Grimwood J."/>
            <person name="Kawashima T."/>
            <person name="Lindquist E."/>
            <person name="Lucas S.M."/>
            <person name="Mead P.E."/>
            <person name="Mitros T."/>
            <person name="Ogino H."/>
            <person name="Ohta Y."/>
            <person name="Poliakov A.V."/>
            <person name="Pollet N."/>
            <person name="Robert J."/>
            <person name="Salamov A."/>
            <person name="Sater A.K."/>
            <person name="Schmutz J."/>
            <person name="Terry A."/>
            <person name="Vize P.D."/>
            <person name="Warren W.C."/>
            <person name="Wells D."/>
            <person name="Wills A."/>
            <person name="Wilson R.K."/>
            <person name="Zimmerman L.B."/>
            <person name="Zorn A.M."/>
            <person name="Grainger R."/>
            <person name="Grammer T."/>
            <person name="Khokha M.K."/>
            <person name="Richardson P.M."/>
            <person name="Rokhsar D.S."/>
        </authorList>
    </citation>
    <scope>NUCLEOTIDE SEQUENCE [LARGE SCALE GENOMIC DNA]</scope>
    <source>
        <strain evidence="1">Nigerian</strain>
    </source>
</reference>
<protein>
    <submittedName>
        <fullName evidence="1">Uncharacterized LOC100488482</fullName>
    </submittedName>
</protein>
<organism evidence="1">
    <name type="scientific">Xenopus tropicalis</name>
    <name type="common">Western clawed frog</name>
    <name type="synonym">Silurana tropicalis</name>
    <dbReference type="NCBI Taxonomy" id="8364"/>
    <lineage>
        <taxon>Eukaryota</taxon>
        <taxon>Metazoa</taxon>
        <taxon>Chordata</taxon>
        <taxon>Craniata</taxon>
        <taxon>Vertebrata</taxon>
        <taxon>Euteleostomi</taxon>
        <taxon>Amphibia</taxon>
        <taxon>Batrachia</taxon>
        <taxon>Anura</taxon>
        <taxon>Pipoidea</taxon>
        <taxon>Pipidae</taxon>
        <taxon>Xenopodinae</taxon>
        <taxon>Xenopus</taxon>
        <taxon>Silurana</taxon>
    </lineage>
</organism>
<sequence length="972" mass="112207">MAHNTKKAKLSKVLIRLCDAFTRTDGNIICPLIKAESSVRVLYKLKEKVLYKAVQEAGAGIGFTDPTFLWKSAATGREMDGNLFLEYSTSQRFNDNLKQYRETLARNLKEVSKVKHILIDKVEDTDDIIPQPIISETCFELHKLKLCSERLDPDDFDTGATRSVAYDTIKSHLDDLKGQYTKFAVLSQNGRGKSFILNLLMLLTADFEEEYGENNLNLKLPKDIDENVKLEEIEKYADLPDVVKDFLKTLSKEQTKECARTVIGPLCCELPKVKEVQHSNNSLSNVANYFSTNSRINIDPYILAQKATEKSYESTTKCIIHLRYGTVYQMSVNYFTEKDLQQQLFELVTLNDEDSSSLMGETNKKIRKRAQECLKARFEILTDYGSFTNSQEMKDKFQSPKDIVLSKEVQKLAGKTELYIGNGKEAHYDRLAMRRILRKLTTYDSNDEYSKKKIAAVKQIMIYLPSKILYGGKEILEMPGTDDSDPMAMYFIQTALNEADAVIVISEFAFNIAEKEVKHMLSSSDFAKYWKEKPYNYKLMLLAYPEKNQGWQYGKDDSEAITQLEGEERNKRTEELRLISDIFKMKDMMDSEKEELEENIITAFILPVLHTSILAQPTEQGEEYKVFQENEKFLKHTGISNLITEMDTFVSSRQKSTTEKIRNKFSHICQEMSDNSKGVREAARTVLCVLNNREIKDTLESTINSNHKKLLINFTRGIVELLKEIVNTKVDAALKETVKQAQTNWRRNENKIIHRGVFSPFFIGKNPVYKVLLYNIFFDGLEDKKTRIFTEIKTRIEALLQQYKGNILQQLTNDLNMVLGNNPPSFTLQFVQDAIGNELDDALSWYVGNKRRPFNVKTMRKCFEKSQNQCFKETILIPNFEKGIYVKSAKENTERNIKECIMDIKESFLFLLTELHMDGLISLNGRLKSKKSSKMWQRLVYKLKVFLRESNDDYGEILNDSMLMLEANFDEP</sequence>
<name>A0A803JP99_XENTR</name>
<evidence type="ECO:0000313" key="1">
    <source>
        <dbReference type="Ensembl" id="ENSXETP00000109800"/>
    </source>
</evidence>
<reference evidence="1" key="2">
    <citation type="submission" date="2021-03" db="UniProtKB">
        <authorList>
            <consortium name="Ensembl"/>
        </authorList>
    </citation>
    <scope>IDENTIFICATION</scope>
</reference>
<dbReference type="AlphaFoldDB" id="A0A803JP99"/>
<dbReference type="Bgee" id="ENSXETG00000035789">
    <property type="expression patterns" value="Expressed in liver and 1 other cell type or tissue"/>
</dbReference>